<evidence type="ECO:0000313" key="2">
    <source>
        <dbReference type="EMBL" id="UNV87339.1"/>
    </source>
</evidence>
<dbReference type="Proteomes" id="UP000031390">
    <property type="component" value="Unassembled WGS sequence"/>
</dbReference>
<dbReference type="PATRIC" id="fig|1056807.3.peg.314"/>
<protein>
    <submittedName>
        <fullName evidence="2">Phage major tail tube protein</fullName>
    </submittedName>
    <submittedName>
        <fullName evidence="1">Tail protein</fullName>
    </submittedName>
</protein>
<dbReference type="NCBIfam" id="TIGR01611">
    <property type="entry name" value="tail_tube"/>
    <property type="match status" value="1"/>
</dbReference>
<reference evidence="1 3" key="1">
    <citation type="submission" date="2014-12" db="EMBL/GenBank/DDBJ databases">
        <title>Genome sequence of Morococcus cerebrosus.</title>
        <authorList>
            <person name="Shin S.-K."/>
            <person name="Yi H."/>
        </authorList>
    </citation>
    <scope>NUCLEOTIDE SEQUENCE [LARGE SCALE GENOMIC DNA]</scope>
    <source>
        <strain evidence="1 3">CIP 81.93</strain>
    </source>
</reference>
<dbReference type="Pfam" id="PF04985">
    <property type="entry name" value="Phage_tube"/>
    <property type="match status" value="1"/>
</dbReference>
<gene>
    <name evidence="1" type="ORF">MCC93_03260</name>
    <name evidence="2" type="ORF">MON37_12010</name>
</gene>
<evidence type="ECO:0000313" key="3">
    <source>
        <dbReference type="Proteomes" id="UP000031390"/>
    </source>
</evidence>
<keyword evidence="4" id="KW-1185">Reference proteome</keyword>
<proteinExistence type="predicted"/>
<sequence length="171" mass="18724">MSAINAIYNANIYIDGNSLLGNASEFKLPEFEFGQDDFTGLGMVGTIKLPNGVEALEGEVTWNSFYPEVAKKASNPFKAVQLMVRGNLQTFNSAGLAEEVPIVTTVTAMFSKNALGGYKPKEKAEFSSTYQATEVRQVVGGREVLYYNAMKNIYRVDGQDVLSQMRKNIGA</sequence>
<dbReference type="Proteomes" id="UP000829504">
    <property type="component" value="Chromosome"/>
</dbReference>
<dbReference type="EMBL" id="JUFZ01000013">
    <property type="protein sequence ID" value="KIC12786.1"/>
    <property type="molecule type" value="Genomic_DNA"/>
</dbReference>
<name>A0A0C1H4W7_9NEIS</name>
<dbReference type="RefSeq" id="WP_039405093.1">
    <property type="nucleotide sequence ID" value="NZ_CP094242.1"/>
</dbReference>
<dbReference type="AlphaFoldDB" id="A0A0C1H4W7"/>
<organism evidence="1 3">
    <name type="scientific">Morococcus cerebrosus</name>
    <dbReference type="NCBI Taxonomy" id="1056807"/>
    <lineage>
        <taxon>Bacteria</taxon>
        <taxon>Pseudomonadati</taxon>
        <taxon>Pseudomonadota</taxon>
        <taxon>Betaproteobacteria</taxon>
        <taxon>Neisseriales</taxon>
        <taxon>Neisseriaceae</taxon>
        <taxon>Morococcus</taxon>
    </lineage>
</organism>
<dbReference type="InterPro" id="IPR006498">
    <property type="entry name" value="Tail_tube"/>
</dbReference>
<evidence type="ECO:0000313" key="4">
    <source>
        <dbReference type="Proteomes" id="UP000829504"/>
    </source>
</evidence>
<evidence type="ECO:0000313" key="1">
    <source>
        <dbReference type="EMBL" id="KIC12786.1"/>
    </source>
</evidence>
<accession>A0A0C1H4W7</accession>
<reference evidence="2 4" key="2">
    <citation type="submission" date="2022-03" db="EMBL/GenBank/DDBJ databases">
        <title>Genome sequencing of Morococcus cerebrosus.</title>
        <authorList>
            <person name="Baek M.-G."/>
            <person name="Yi H."/>
        </authorList>
    </citation>
    <scope>NUCLEOTIDE SEQUENCE [LARGE SCALE GENOMIC DNA]</scope>
    <source>
        <strain evidence="2 4">CIP 81.93</strain>
    </source>
</reference>
<dbReference type="EMBL" id="CP094242">
    <property type="protein sequence ID" value="UNV87339.1"/>
    <property type="molecule type" value="Genomic_DNA"/>
</dbReference>